<evidence type="ECO:0000256" key="1">
    <source>
        <dbReference type="SAM" id="Coils"/>
    </source>
</evidence>
<sequence length="434" mass="51299">MAILERLENESYELTVKINQFKYEFTDITTVLLYGSETWLVRVEDIRRLPVFDHRGLRSIARISWDHRVSNPVARKCVLGRDSKSIEEVMELHQSTWLGHVLRMPNHRLPRRAMFYGIFFYQADSQLIDVLQEERKSLRESLLTISETIEQKQKRVDQLNQAQREAVSEMHRLKDQMHKLQQENLDNVQLKNDLSRLTRDCEILKKELSELESEQLPAVHRRWTEACDERSRITKIREENIEKATTKVNEIGEKLKKLTDACTSVKFAFDSQPLERLKVILETVEELQKNLSLVKSEADTCSQNIELLKKQINEHKMRQRELADCVQVRQLRCQLSFLTERTESLAKNQMICDNIPLSDQDLINETKRLSLEEEKLHSLKQDISNQLSELNAKLCYLNRDLNEKYTNADSEYRDMMYQLKVSISSTFFKIYKFI</sequence>
<dbReference type="AlphaFoldDB" id="A0A3P8KJJ5"/>
<reference evidence="2 3" key="1">
    <citation type="submission" date="2018-11" db="EMBL/GenBank/DDBJ databases">
        <authorList>
            <consortium name="Pathogen Informatics"/>
        </authorList>
    </citation>
    <scope>NUCLEOTIDE SEQUENCE [LARGE SCALE GENOMIC DNA]</scope>
    <source>
        <strain>Denwood</strain>
        <strain evidence="3">Zambia</strain>
    </source>
</reference>
<dbReference type="GO" id="GO:0003691">
    <property type="term" value="F:double-stranded telomeric DNA binding"/>
    <property type="evidence" value="ECO:0007669"/>
    <property type="project" value="TreeGrafter"/>
</dbReference>
<feature type="coiled-coil region" evidence="1">
    <location>
        <begin position="362"/>
        <end position="389"/>
    </location>
</feature>
<dbReference type="GO" id="GO:0006302">
    <property type="term" value="P:double-strand break repair"/>
    <property type="evidence" value="ECO:0007669"/>
    <property type="project" value="TreeGrafter"/>
</dbReference>
<dbReference type="PANTHER" id="PTHR18867">
    <property type="entry name" value="RAD50"/>
    <property type="match status" value="1"/>
</dbReference>
<evidence type="ECO:0000313" key="3">
    <source>
        <dbReference type="Proteomes" id="UP000269396"/>
    </source>
</evidence>
<feature type="coiled-coil region" evidence="1">
    <location>
        <begin position="241"/>
        <end position="318"/>
    </location>
</feature>
<dbReference type="GO" id="GO:0000794">
    <property type="term" value="C:condensed nuclear chromosome"/>
    <property type="evidence" value="ECO:0007669"/>
    <property type="project" value="TreeGrafter"/>
</dbReference>
<dbReference type="GO" id="GO:0051880">
    <property type="term" value="F:G-quadruplex DNA binding"/>
    <property type="evidence" value="ECO:0007669"/>
    <property type="project" value="TreeGrafter"/>
</dbReference>
<proteinExistence type="predicted"/>
<name>A0A3P8KJJ5_9TREM</name>
<dbReference type="GO" id="GO:0030870">
    <property type="term" value="C:Mre11 complex"/>
    <property type="evidence" value="ECO:0007669"/>
    <property type="project" value="TreeGrafter"/>
</dbReference>
<evidence type="ECO:0000313" key="2">
    <source>
        <dbReference type="EMBL" id="VDP79156.1"/>
    </source>
</evidence>
<dbReference type="Proteomes" id="UP000269396">
    <property type="component" value="Unassembled WGS sequence"/>
</dbReference>
<accession>A0A3P8KJJ5</accession>
<feature type="coiled-coil region" evidence="1">
    <location>
        <begin position="142"/>
        <end position="214"/>
    </location>
</feature>
<keyword evidence="1" id="KW-0175">Coiled coil</keyword>
<dbReference type="GO" id="GO:0070192">
    <property type="term" value="P:chromosome organization involved in meiotic cell cycle"/>
    <property type="evidence" value="ECO:0007669"/>
    <property type="project" value="TreeGrafter"/>
</dbReference>
<keyword evidence="3" id="KW-1185">Reference proteome</keyword>
<gene>
    <name evidence="2" type="ORF">SMTD_LOCUS19197</name>
</gene>
<dbReference type="EMBL" id="UZAL01041849">
    <property type="protein sequence ID" value="VDP79156.1"/>
    <property type="molecule type" value="Genomic_DNA"/>
</dbReference>
<dbReference type="PANTHER" id="PTHR18867:SF12">
    <property type="entry name" value="DNA REPAIR PROTEIN RAD50"/>
    <property type="match status" value="1"/>
</dbReference>
<organism evidence="2 3">
    <name type="scientific">Schistosoma mattheei</name>
    <dbReference type="NCBI Taxonomy" id="31246"/>
    <lineage>
        <taxon>Eukaryota</taxon>
        <taxon>Metazoa</taxon>
        <taxon>Spiralia</taxon>
        <taxon>Lophotrochozoa</taxon>
        <taxon>Platyhelminthes</taxon>
        <taxon>Trematoda</taxon>
        <taxon>Digenea</taxon>
        <taxon>Strigeidida</taxon>
        <taxon>Schistosomatoidea</taxon>
        <taxon>Schistosomatidae</taxon>
        <taxon>Schistosoma</taxon>
    </lineage>
</organism>
<protein>
    <submittedName>
        <fullName evidence="2">Uncharacterized protein</fullName>
    </submittedName>
</protein>
<dbReference type="GO" id="GO:0007004">
    <property type="term" value="P:telomere maintenance via telomerase"/>
    <property type="evidence" value="ECO:0007669"/>
    <property type="project" value="TreeGrafter"/>
</dbReference>
<dbReference type="GO" id="GO:0043047">
    <property type="term" value="F:single-stranded telomeric DNA binding"/>
    <property type="evidence" value="ECO:0007669"/>
    <property type="project" value="TreeGrafter"/>
</dbReference>
<dbReference type="GO" id="GO:0000722">
    <property type="term" value="P:telomere maintenance via recombination"/>
    <property type="evidence" value="ECO:0007669"/>
    <property type="project" value="TreeGrafter"/>
</dbReference>